<evidence type="ECO:0000256" key="4">
    <source>
        <dbReference type="ARBA" id="ARBA00023277"/>
    </source>
</evidence>
<name>A0A1G5B904_9PAST</name>
<dbReference type="NCBIfam" id="NF008277">
    <property type="entry name" value="PRK11055.1"/>
    <property type="match status" value="1"/>
</dbReference>
<dbReference type="PIRSF" id="PIRSF005096">
    <property type="entry name" value="GALM"/>
    <property type="match status" value="1"/>
</dbReference>
<dbReference type="InterPro" id="IPR014718">
    <property type="entry name" value="GH-type_carb-bd"/>
</dbReference>
<reference evidence="6 7" key="1">
    <citation type="submission" date="2016-10" db="EMBL/GenBank/DDBJ databases">
        <authorList>
            <person name="Varghese N."/>
            <person name="Submissions S."/>
        </authorList>
    </citation>
    <scope>NUCLEOTIDE SEQUENCE [LARGE SCALE GENOMIC DNA]</scope>
    <source>
        <strain evidence="6 7">DSM 22022</strain>
    </source>
</reference>
<gene>
    <name evidence="6" type="ORF">SAMN02910354_00636</name>
</gene>
<dbReference type="PANTHER" id="PTHR10091">
    <property type="entry name" value="ALDOSE-1-EPIMERASE"/>
    <property type="match status" value="1"/>
</dbReference>
<keyword evidence="3 5" id="KW-0413">Isomerase</keyword>
<evidence type="ECO:0000256" key="3">
    <source>
        <dbReference type="ARBA" id="ARBA00023235"/>
    </source>
</evidence>
<evidence type="ECO:0000256" key="2">
    <source>
        <dbReference type="ARBA" id="ARBA00006206"/>
    </source>
</evidence>
<dbReference type="InterPro" id="IPR011013">
    <property type="entry name" value="Gal_mutarotase_sf_dom"/>
</dbReference>
<dbReference type="InterPro" id="IPR047215">
    <property type="entry name" value="Galactose_mutarotase-like"/>
</dbReference>
<evidence type="ECO:0000256" key="1">
    <source>
        <dbReference type="ARBA" id="ARBA00005028"/>
    </source>
</evidence>
<dbReference type="Pfam" id="PF01263">
    <property type="entry name" value="Aldose_epim"/>
    <property type="match status" value="1"/>
</dbReference>
<evidence type="ECO:0000313" key="6">
    <source>
        <dbReference type="EMBL" id="SCX86623.1"/>
    </source>
</evidence>
<dbReference type="RefSeq" id="WP_090654313.1">
    <property type="nucleotide sequence ID" value="NZ_CP015031.1"/>
</dbReference>
<evidence type="ECO:0000313" key="7">
    <source>
        <dbReference type="Proteomes" id="UP000199588"/>
    </source>
</evidence>
<dbReference type="EMBL" id="FMUQ01000004">
    <property type="protein sequence ID" value="SCX86623.1"/>
    <property type="molecule type" value="Genomic_DNA"/>
</dbReference>
<dbReference type="PANTHER" id="PTHR10091:SF0">
    <property type="entry name" value="GALACTOSE MUTAROTASE"/>
    <property type="match status" value="1"/>
</dbReference>
<dbReference type="SUPFAM" id="SSF74650">
    <property type="entry name" value="Galactose mutarotase-like"/>
    <property type="match status" value="1"/>
</dbReference>
<evidence type="ECO:0000256" key="5">
    <source>
        <dbReference type="PIRNR" id="PIRNR005096"/>
    </source>
</evidence>
<accession>A0A1G5B904</accession>
<protein>
    <recommendedName>
        <fullName evidence="5">Aldose 1-epimerase</fullName>
        <ecNumber evidence="5">5.1.3.3</ecNumber>
    </recommendedName>
</protein>
<dbReference type="InterPro" id="IPR008183">
    <property type="entry name" value="Aldose_1/G6P_1-epimerase"/>
</dbReference>
<dbReference type="Proteomes" id="UP000199588">
    <property type="component" value="Unassembled WGS sequence"/>
</dbReference>
<comment type="pathway">
    <text evidence="1 5">Carbohydrate metabolism; hexose metabolism.</text>
</comment>
<proteinExistence type="inferred from homology"/>
<dbReference type="InterPro" id="IPR015443">
    <property type="entry name" value="Aldose_1-epimerase"/>
</dbReference>
<dbReference type="CDD" id="cd09019">
    <property type="entry name" value="galactose_mutarotase_like"/>
    <property type="match status" value="1"/>
</dbReference>
<sequence length="351" mass="40252">MQVNLDIFGQVNNQQVDLITIQNSRQTSIQITNYGCIVTSIKTEDRNHHIDDIVLGYESLDKYVQGHPFFGAIAGRFANRINNGRFSIDGKLYQLECNEVTTNQHLHGGNKGFDKYVWAYDIEENTDKIMVHFHRVSVDNESGYPGNLFVTHSIGLDENNQIYYDFRAITDKPTIVNLANHSYYNLSGYNHSSIVDHELKVFSDFYTPVNGKLIPTGEILSVSGTHLDFREFAKIGDNMRKHPTGEIDHNFILKGEMFNKDYKFAAELYDPNSGRCMTVITTQPALQIYNGSKLSNKCWIGRNGFRYESFQGICFETQHYPDSPNFVHFPSCLLKPNHVYEQKNIHKLAVR</sequence>
<dbReference type="EC" id="5.1.3.3" evidence="5"/>
<comment type="caution">
    <text evidence="6">The sequence shown here is derived from an EMBL/GenBank/DDBJ whole genome shotgun (WGS) entry which is preliminary data.</text>
</comment>
<comment type="similarity">
    <text evidence="2 5">Belongs to the aldose epimerase family.</text>
</comment>
<keyword evidence="4 5" id="KW-0119">Carbohydrate metabolism</keyword>
<dbReference type="Gene3D" id="2.70.98.10">
    <property type="match status" value="1"/>
</dbReference>
<organism evidence="6 7">
    <name type="scientific">Basfia succiniciproducens</name>
    <dbReference type="NCBI Taxonomy" id="653940"/>
    <lineage>
        <taxon>Bacteria</taxon>
        <taxon>Pseudomonadati</taxon>
        <taxon>Pseudomonadota</taxon>
        <taxon>Gammaproteobacteria</taxon>
        <taxon>Pasteurellales</taxon>
        <taxon>Pasteurellaceae</taxon>
        <taxon>Basfia</taxon>
    </lineage>
</organism>
<keyword evidence="7" id="KW-1185">Reference proteome</keyword>
<comment type="catalytic activity">
    <reaction evidence="5">
        <text>alpha-D-glucose = beta-D-glucose</text>
        <dbReference type="Rhea" id="RHEA:10264"/>
        <dbReference type="ChEBI" id="CHEBI:15903"/>
        <dbReference type="ChEBI" id="CHEBI:17925"/>
        <dbReference type="EC" id="5.1.3.3"/>
    </reaction>
</comment>